<evidence type="ECO:0000256" key="4">
    <source>
        <dbReference type="ARBA" id="ARBA00023110"/>
    </source>
</evidence>
<reference evidence="9 10" key="1">
    <citation type="submission" date="2018-10" db="EMBL/GenBank/DDBJ databases">
        <title>Draft genome of Fastidiocella sp. strain 375T, a bacterium isolated from a karstic cave dripping water.</title>
        <authorList>
            <person name="Coelho C."/>
            <person name="Verissimo A."/>
            <person name="Tiago I."/>
        </authorList>
    </citation>
    <scope>NUCLEOTIDE SEQUENCE [LARGE SCALE GENOMIC DNA]</scope>
    <source>
        <strain evidence="9 10">CAVE-375</strain>
    </source>
</reference>
<keyword evidence="5 7" id="KW-0143">Chaperone</keyword>
<evidence type="ECO:0000313" key="9">
    <source>
        <dbReference type="EMBL" id="RXZ44553.1"/>
    </source>
</evidence>
<feature type="domain" description="PpiC" evidence="8">
    <location>
        <begin position="281"/>
        <end position="379"/>
    </location>
</feature>
<feature type="domain" description="PpiC" evidence="8">
    <location>
        <begin position="170"/>
        <end position="271"/>
    </location>
</feature>
<dbReference type="InterPro" id="IPR015391">
    <property type="entry name" value="SurA_N"/>
</dbReference>
<dbReference type="SUPFAM" id="SSF54534">
    <property type="entry name" value="FKBP-like"/>
    <property type="match status" value="2"/>
</dbReference>
<keyword evidence="1 7" id="KW-0732">Signal</keyword>
<comment type="domain">
    <text evidence="7">The PPIase activity resides only in the second parvulin domain. The N-terminal region and the C-terminal tail are necessary and sufficient for the chaperone activity of SurA. The PPIase activity is dispensable for SurA to function as a chaperone. The N-terminal region and the C-terminal tail are also required for porin recognition.</text>
</comment>
<dbReference type="Pfam" id="PF00639">
    <property type="entry name" value="Rotamase"/>
    <property type="match status" value="1"/>
</dbReference>
<dbReference type="HAMAP" id="MF_01183">
    <property type="entry name" value="Chaperone_SurA"/>
    <property type="match status" value="1"/>
</dbReference>
<dbReference type="PROSITE" id="PS01096">
    <property type="entry name" value="PPIC_PPIASE_1"/>
    <property type="match status" value="2"/>
</dbReference>
<keyword evidence="6 7" id="KW-0413">Isomerase</keyword>
<dbReference type="InterPro" id="IPR046357">
    <property type="entry name" value="PPIase_dom_sf"/>
</dbReference>
<evidence type="ECO:0000256" key="3">
    <source>
        <dbReference type="ARBA" id="ARBA00022764"/>
    </source>
</evidence>
<dbReference type="EMBL" id="REGR01000003">
    <property type="protein sequence ID" value="RXZ44553.1"/>
    <property type="molecule type" value="Genomic_DNA"/>
</dbReference>
<evidence type="ECO:0000259" key="8">
    <source>
        <dbReference type="PROSITE" id="PS50198"/>
    </source>
</evidence>
<dbReference type="EC" id="5.2.1.8" evidence="7"/>
<evidence type="ECO:0000256" key="7">
    <source>
        <dbReference type="HAMAP-Rule" id="MF_01183"/>
    </source>
</evidence>
<accession>A0ABY0FE90</accession>
<sequence length="427" mass="47638" precursor="true">MKQTLIALMLAASLGGAAHAAVKDIDRIVAVVNKNVITERQLSARIQEVSANLKRQNVALPDEATLKHQVLEQMISEEVQLQYAQNNGITLADGDLDKAVQKLAEQNKLSVAGLEARLKKEGVALSQFREEIRREILLGRLKEREVDSRVNVTDTEVDQVVKSELSGKSRNEYRLATILVSVPERADSKVIEERGRRAQEALAALKAGKPFAQVAASFSDAKSALSGGDMGWRSAAGFPPNFVSLLENLKPGENTDLVRTQQGFVIFKLVDKRAQGAAQMVEQRRVRHILVRTNEAVSESDAKQRIDQIRDRIARGAKFDEQARLYSEDASNSRGGELGWLSPGDTVPEFERAMQALKLGELSAPVRSPFGWHLIEVEEKRTQDMSGEREKLAIKQQIRARKIEEAYLDWARQLRDSAFVEDRLIEK</sequence>
<dbReference type="RefSeq" id="WP_129212104.1">
    <property type="nucleotide sequence ID" value="NZ_REGR01000003.1"/>
</dbReference>
<keyword evidence="4 7" id="KW-0697">Rotamase</keyword>
<evidence type="ECO:0000256" key="6">
    <source>
        <dbReference type="ARBA" id="ARBA00023235"/>
    </source>
</evidence>
<keyword evidence="2 7" id="KW-0677">Repeat</keyword>
<feature type="signal peptide" evidence="7">
    <location>
        <begin position="1"/>
        <end position="20"/>
    </location>
</feature>
<dbReference type="SUPFAM" id="SSF109998">
    <property type="entry name" value="Triger factor/SurA peptide-binding domain-like"/>
    <property type="match status" value="1"/>
</dbReference>
<comment type="catalytic activity">
    <reaction evidence="7">
        <text>[protein]-peptidylproline (omega=180) = [protein]-peptidylproline (omega=0)</text>
        <dbReference type="Rhea" id="RHEA:16237"/>
        <dbReference type="Rhea" id="RHEA-COMP:10747"/>
        <dbReference type="Rhea" id="RHEA-COMP:10748"/>
        <dbReference type="ChEBI" id="CHEBI:83833"/>
        <dbReference type="ChEBI" id="CHEBI:83834"/>
        <dbReference type="EC" id="5.2.1.8"/>
    </reaction>
</comment>
<name>A0ABY0FE90_9NEIS</name>
<keyword evidence="10" id="KW-1185">Reference proteome</keyword>
<dbReference type="Gene3D" id="3.10.50.40">
    <property type="match status" value="2"/>
</dbReference>
<evidence type="ECO:0000256" key="1">
    <source>
        <dbReference type="ARBA" id="ARBA00022729"/>
    </source>
</evidence>
<dbReference type="PANTHER" id="PTHR47637">
    <property type="entry name" value="CHAPERONE SURA"/>
    <property type="match status" value="1"/>
</dbReference>
<feature type="chain" id="PRO_5044936438" description="Chaperone SurA" evidence="7">
    <location>
        <begin position="21"/>
        <end position="427"/>
    </location>
</feature>
<dbReference type="InterPro" id="IPR023034">
    <property type="entry name" value="PPIase_SurA"/>
</dbReference>
<organism evidence="9 10">
    <name type="scientific">Crenobacter cavernae</name>
    <dbReference type="NCBI Taxonomy" id="2290923"/>
    <lineage>
        <taxon>Bacteria</taxon>
        <taxon>Pseudomonadati</taxon>
        <taxon>Pseudomonadota</taxon>
        <taxon>Betaproteobacteria</taxon>
        <taxon>Neisseriales</taxon>
        <taxon>Neisseriaceae</taxon>
        <taxon>Crenobacter</taxon>
    </lineage>
</organism>
<gene>
    <name evidence="7" type="primary">surA</name>
    <name evidence="9" type="ORF">EBB06_05495</name>
</gene>
<dbReference type="PANTHER" id="PTHR47637:SF1">
    <property type="entry name" value="CHAPERONE SURA"/>
    <property type="match status" value="1"/>
</dbReference>
<comment type="function">
    <text evidence="7">Chaperone involved in the correct folding and assembly of outer membrane proteins. Recognizes specific patterns of aromatic residues and the orientation of their side chains, which are found more frequently in integral outer membrane proteins. May act in both early periplasmic and late outer membrane-associated steps of protein maturation.</text>
</comment>
<dbReference type="InterPro" id="IPR000297">
    <property type="entry name" value="PPIase_PpiC"/>
</dbReference>
<protein>
    <recommendedName>
        <fullName evidence="7">Chaperone SurA</fullName>
    </recommendedName>
    <alternativeName>
        <fullName evidence="7">Peptidyl-prolyl cis-trans isomerase SurA</fullName>
        <shortName evidence="7">PPIase SurA</shortName>
        <ecNumber evidence="7">5.2.1.8</ecNumber>
    </alternativeName>
    <alternativeName>
        <fullName evidence="7">Rotamase SurA</fullName>
    </alternativeName>
</protein>
<proteinExistence type="inferred from homology"/>
<dbReference type="Pfam" id="PF13616">
    <property type="entry name" value="Rotamase_3"/>
    <property type="match status" value="1"/>
</dbReference>
<comment type="subcellular location">
    <subcellularLocation>
        <location evidence="7">Periplasm</location>
    </subcellularLocation>
    <text evidence="7">Is capable of associating with the outer membrane.</text>
</comment>
<dbReference type="Gene3D" id="1.10.4030.10">
    <property type="entry name" value="Porin chaperone SurA, peptide-binding domain"/>
    <property type="match status" value="1"/>
</dbReference>
<evidence type="ECO:0000256" key="2">
    <source>
        <dbReference type="ARBA" id="ARBA00022737"/>
    </source>
</evidence>
<comment type="caution">
    <text evidence="9">The sequence shown here is derived from an EMBL/GenBank/DDBJ whole genome shotgun (WGS) entry which is preliminary data.</text>
</comment>
<dbReference type="PROSITE" id="PS50198">
    <property type="entry name" value="PPIC_PPIASE_2"/>
    <property type="match status" value="2"/>
</dbReference>
<keyword evidence="3 7" id="KW-0574">Periplasm</keyword>
<dbReference type="Proteomes" id="UP000290682">
    <property type="component" value="Unassembled WGS sequence"/>
</dbReference>
<dbReference type="InterPro" id="IPR027304">
    <property type="entry name" value="Trigger_fact/SurA_dom_sf"/>
</dbReference>
<evidence type="ECO:0000313" key="10">
    <source>
        <dbReference type="Proteomes" id="UP000290682"/>
    </source>
</evidence>
<dbReference type="InterPro" id="IPR023058">
    <property type="entry name" value="PPIase_PpiC_CS"/>
</dbReference>
<evidence type="ECO:0000256" key="5">
    <source>
        <dbReference type="ARBA" id="ARBA00023186"/>
    </source>
</evidence>
<dbReference type="Pfam" id="PF09312">
    <property type="entry name" value="SurA_N"/>
    <property type="match status" value="1"/>
</dbReference>
<dbReference type="InterPro" id="IPR050280">
    <property type="entry name" value="OMP_Chaperone_SurA"/>
</dbReference>